<dbReference type="SUPFAM" id="SSF48403">
    <property type="entry name" value="Ankyrin repeat"/>
    <property type="match status" value="2"/>
</dbReference>
<dbReference type="PROSITE" id="PS50297">
    <property type="entry name" value="ANK_REP_REGION"/>
    <property type="match status" value="5"/>
</dbReference>
<feature type="repeat" description="ANK" evidence="3">
    <location>
        <begin position="261"/>
        <end position="294"/>
    </location>
</feature>
<dbReference type="Pfam" id="PF13637">
    <property type="entry name" value="Ank_4"/>
    <property type="match status" value="1"/>
</dbReference>
<accession>A0A8D8R0T6</accession>
<keyword evidence="2 3" id="KW-0040">ANK repeat</keyword>
<reference evidence="4" key="1">
    <citation type="submission" date="2021-05" db="EMBL/GenBank/DDBJ databases">
        <authorList>
            <person name="Alioto T."/>
            <person name="Alioto T."/>
            <person name="Gomez Garrido J."/>
        </authorList>
    </citation>
    <scope>NUCLEOTIDE SEQUENCE</scope>
</reference>
<dbReference type="InterPro" id="IPR002110">
    <property type="entry name" value="Ankyrin_rpt"/>
</dbReference>
<dbReference type="Gene3D" id="1.25.40.20">
    <property type="entry name" value="Ankyrin repeat-containing domain"/>
    <property type="match status" value="2"/>
</dbReference>
<dbReference type="PROSITE" id="PS50088">
    <property type="entry name" value="ANK_REPEAT"/>
    <property type="match status" value="5"/>
</dbReference>
<organism evidence="4">
    <name type="scientific">Cacopsylla melanoneura</name>
    <dbReference type="NCBI Taxonomy" id="428564"/>
    <lineage>
        <taxon>Eukaryota</taxon>
        <taxon>Metazoa</taxon>
        <taxon>Ecdysozoa</taxon>
        <taxon>Arthropoda</taxon>
        <taxon>Hexapoda</taxon>
        <taxon>Insecta</taxon>
        <taxon>Pterygota</taxon>
        <taxon>Neoptera</taxon>
        <taxon>Paraneoptera</taxon>
        <taxon>Hemiptera</taxon>
        <taxon>Sternorrhyncha</taxon>
        <taxon>Psylloidea</taxon>
        <taxon>Psyllidae</taxon>
        <taxon>Psyllinae</taxon>
        <taxon>Cacopsylla</taxon>
    </lineage>
</organism>
<evidence type="ECO:0000256" key="1">
    <source>
        <dbReference type="ARBA" id="ARBA00022737"/>
    </source>
</evidence>
<feature type="repeat" description="ANK" evidence="3">
    <location>
        <begin position="103"/>
        <end position="135"/>
    </location>
</feature>
<protein>
    <submittedName>
        <fullName evidence="4">Ankyrin-1</fullName>
    </submittedName>
</protein>
<dbReference type="AlphaFoldDB" id="A0A8D8R0T6"/>
<proteinExistence type="predicted"/>
<dbReference type="PRINTS" id="PR01415">
    <property type="entry name" value="ANKYRIN"/>
</dbReference>
<evidence type="ECO:0000256" key="2">
    <source>
        <dbReference type="ARBA" id="ARBA00023043"/>
    </source>
</evidence>
<name>A0A8D8R0T6_9HEMI</name>
<sequence length="644" mass="72350">MATVSAQMIDAVSEGNLEKVKDLVNTYGIHCCQAWDYGYVLLQSAICNRFNEIACFLLTKGSKVKNKYSEDQTPLHCAVQNGDVELVQMLLDNGADAAARNRKNDTPLHIAVKQRHAPICKLLSQYGAPLDVLNSQRQLPFFFAITKGWKDIVTALLESGADVNSEDKKWNSVLYTAVTKGDVDIIKEILRFKPAIENESNKKSLTYAIGRFHDDQIVDILLDYGFTLSLGEKTSKILIRNTIVNNHIMAMEHLLLHCGANASSLLHVAAVESTTPDIVKSLLHHGADPNLPDKEGLTPLHKLVTYIARQSITGSWALGVDTVTKHEHNRFEILKLLFEFGADANLETVSDKRTALHLFCEDAFNVGEPYTAQIIDTLVKFGADLHIVDKNGNTPLHIAAGYNLFDVTNVLLKHGADAYAINYEGNTPFQLRSDSAWAILLNHYFNHDDNPATVINLCKMLYSRFSEYQYFYSSDIVQKNNACISLQEYVVMATSLGYSIPNKEVILSRNVDYRETLKEFEISCKQEVDCMKQHIIEGSSLTMYQFLRKRTHALAICLKNEHISSFLAQGDYKEMYPVYDRVIEGHYIRGTQRKQLLDKVDAKCHLLMPSLPQECALTLLGYLNNKDLSVLISVLVPEEKVTPP</sequence>
<dbReference type="PANTHER" id="PTHR24198">
    <property type="entry name" value="ANKYRIN REPEAT AND PROTEIN KINASE DOMAIN-CONTAINING PROTEIN"/>
    <property type="match status" value="1"/>
</dbReference>
<dbReference type="InterPro" id="IPR036770">
    <property type="entry name" value="Ankyrin_rpt-contain_sf"/>
</dbReference>
<evidence type="ECO:0000256" key="3">
    <source>
        <dbReference type="PROSITE-ProRule" id="PRU00023"/>
    </source>
</evidence>
<feature type="repeat" description="ANK" evidence="3">
    <location>
        <begin position="136"/>
        <end position="168"/>
    </location>
</feature>
<feature type="repeat" description="ANK" evidence="3">
    <location>
        <begin position="70"/>
        <end position="102"/>
    </location>
</feature>
<dbReference type="SMART" id="SM00248">
    <property type="entry name" value="ANK"/>
    <property type="match status" value="10"/>
</dbReference>
<feature type="repeat" description="ANK" evidence="3">
    <location>
        <begin position="391"/>
        <end position="423"/>
    </location>
</feature>
<keyword evidence="1" id="KW-0677">Repeat</keyword>
<evidence type="ECO:0000313" key="4">
    <source>
        <dbReference type="EMBL" id="CAG6642160.1"/>
    </source>
</evidence>
<dbReference type="PANTHER" id="PTHR24198:SF165">
    <property type="entry name" value="ANKYRIN REPEAT-CONTAINING PROTEIN-RELATED"/>
    <property type="match status" value="1"/>
</dbReference>
<dbReference type="Pfam" id="PF12796">
    <property type="entry name" value="Ank_2"/>
    <property type="match status" value="3"/>
</dbReference>
<dbReference type="EMBL" id="HBUF01121183">
    <property type="protein sequence ID" value="CAG6642160.1"/>
    <property type="molecule type" value="Transcribed_RNA"/>
</dbReference>